<name>A0ABW4TWS9_9SPHN</name>
<evidence type="ECO:0000313" key="3">
    <source>
        <dbReference type="Proteomes" id="UP001597400"/>
    </source>
</evidence>
<feature type="region of interest" description="Disordered" evidence="1">
    <location>
        <begin position="193"/>
        <end position="216"/>
    </location>
</feature>
<organism evidence="2 3">
    <name type="scientific">Sphingomonas arantia</name>
    <dbReference type="NCBI Taxonomy" id="1460676"/>
    <lineage>
        <taxon>Bacteria</taxon>
        <taxon>Pseudomonadati</taxon>
        <taxon>Pseudomonadota</taxon>
        <taxon>Alphaproteobacteria</taxon>
        <taxon>Sphingomonadales</taxon>
        <taxon>Sphingomonadaceae</taxon>
        <taxon>Sphingomonas</taxon>
    </lineage>
</organism>
<protein>
    <submittedName>
        <fullName evidence="2">Uncharacterized protein</fullName>
    </submittedName>
</protein>
<comment type="caution">
    <text evidence="2">The sequence shown here is derived from an EMBL/GenBank/DDBJ whole genome shotgun (WGS) entry which is preliminary data.</text>
</comment>
<sequence length="216" mass="23690">MTGRDYATSGRTVPAAEVYFIDGSKPKENGPWLGEADKVAWLDPSTGYECIMMRDSPEGFLSGYVGVPEGHPLFGWEHKAVPLDLGIEVHGGLTYSCVCQDGPSPRLSLVLEAQRICHVLIAAAPLQHATDYRAHGDAWWFGFRCDHVYDVVPGAQRHRRRFMAAETAAEYRDDAYVVCEILNLAAQMKAISEGRPMPPREGPPLPAIGLDPQRGG</sequence>
<evidence type="ECO:0000313" key="2">
    <source>
        <dbReference type="EMBL" id="MFD1949466.1"/>
    </source>
</evidence>
<dbReference type="EMBL" id="JBHUGS010000001">
    <property type="protein sequence ID" value="MFD1949466.1"/>
    <property type="molecule type" value="Genomic_DNA"/>
</dbReference>
<keyword evidence="3" id="KW-1185">Reference proteome</keyword>
<dbReference type="Proteomes" id="UP001597400">
    <property type="component" value="Unassembled WGS sequence"/>
</dbReference>
<evidence type="ECO:0000256" key="1">
    <source>
        <dbReference type="SAM" id="MobiDB-lite"/>
    </source>
</evidence>
<accession>A0ABW4TWS9</accession>
<reference evidence="3" key="1">
    <citation type="journal article" date="2019" name="Int. J. Syst. Evol. Microbiol.">
        <title>The Global Catalogue of Microorganisms (GCM) 10K type strain sequencing project: providing services to taxonomists for standard genome sequencing and annotation.</title>
        <authorList>
            <consortium name="The Broad Institute Genomics Platform"/>
            <consortium name="The Broad Institute Genome Sequencing Center for Infectious Disease"/>
            <person name="Wu L."/>
            <person name="Ma J."/>
        </authorList>
    </citation>
    <scope>NUCLEOTIDE SEQUENCE [LARGE SCALE GENOMIC DNA]</scope>
    <source>
        <strain evidence="3">CGMCC 1.12702</strain>
    </source>
</reference>
<dbReference type="RefSeq" id="WP_380926982.1">
    <property type="nucleotide sequence ID" value="NZ_JBHUGS010000001.1"/>
</dbReference>
<proteinExistence type="predicted"/>
<gene>
    <name evidence="2" type="ORF">ACFSGX_01630</name>
</gene>
<feature type="compositionally biased region" description="Pro residues" evidence="1">
    <location>
        <begin position="196"/>
        <end position="206"/>
    </location>
</feature>